<evidence type="ECO:0000313" key="2">
    <source>
        <dbReference type="EMBL" id="TCL35552.1"/>
    </source>
</evidence>
<accession>A0A4R1PVT5</accession>
<keyword evidence="1" id="KW-0812">Transmembrane</keyword>
<keyword evidence="1" id="KW-0472">Membrane</keyword>
<protein>
    <submittedName>
        <fullName evidence="2">Uncharacterized protein</fullName>
    </submittedName>
</protein>
<proteinExistence type="predicted"/>
<evidence type="ECO:0000313" key="3">
    <source>
        <dbReference type="Proteomes" id="UP000295063"/>
    </source>
</evidence>
<evidence type="ECO:0000256" key="1">
    <source>
        <dbReference type="SAM" id="Phobius"/>
    </source>
</evidence>
<dbReference type="EMBL" id="SLUI01000011">
    <property type="protein sequence ID" value="TCL35552.1"/>
    <property type="molecule type" value="Genomic_DNA"/>
</dbReference>
<sequence>MSLADLLNGILDLAYIATKTVVVGQKGVWLDIGDYISLGLKGTVLLICLGLLFTGIGTIPGAVIGLLTSKSLFKNGKFIGIGPLLISTVTMVCAIGFFVFKLLY</sequence>
<dbReference type="Proteomes" id="UP000295063">
    <property type="component" value="Unassembled WGS sequence"/>
</dbReference>
<dbReference type="AlphaFoldDB" id="A0A4R1PVT5"/>
<feature type="transmembrane region" description="Helical" evidence="1">
    <location>
        <begin position="78"/>
        <end position="100"/>
    </location>
</feature>
<gene>
    <name evidence="2" type="ORF">EV210_11115</name>
</gene>
<keyword evidence="3" id="KW-1185">Reference proteome</keyword>
<name>A0A4R1PVT5_9FIRM</name>
<feature type="transmembrane region" description="Helical" evidence="1">
    <location>
        <begin position="44"/>
        <end position="66"/>
    </location>
</feature>
<comment type="caution">
    <text evidence="2">The sequence shown here is derived from an EMBL/GenBank/DDBJ whole genome shotgun (WGS) entry which is preliminary data.</text>
</comment>
<reference evidence="2 3" key="1">
    <citation type="submission" date="2019-03" db="EMBL/GenBank/DDBJ databases">
        <title>Genomic Encyclopedia of Type Strains, Phase IV (KMG-IV): sequencing the most valuable type-strain genomes for metagenomic binning, comparative biology and taxonomic classification.</title>
        <authorList>
            <person name="Goeker M."/>
        </authorList>
    </citation>
    <scope>NUCLEOTIDE SEQUENCE [LARGE SCALE GENOMIC DNA]</scope>
    <source>
        <strain evidence="2 3">DSM 15969</strain>
    </source>
</reference>
<dbReference type="RefSeq" id="WP_132082309.1">
    <property type="nucleotide sequence ID" value="NZ_SLUI01000011.1"/>
</dbReference>
<organism evidence="2 3">
    <name type="scientific">Anaerospora hongkongensis</name>
    <dbReference type="NCBI Taxonomy" id="244830"/>
    <lineage>
        <taxon>Bacteria</taxon>
        <taxon>Bacillati</taxon>
        <taxon>Bacillota</taxon>
        <taxon>Negativicutes</taxon>
        <taxon>Selenomonadales</taxon>
        <taxon>Sporomusaceae</taxon>
        <taxon>Anaerospora</taxon>
    </lineage>
</organism>
<keyword evidence="1" id="KW-1133">Transmembrane helix</keyword>